<evidence type="ECO:0000256" key="2">
    <source>
        <dbReference type="SAM" id="SignalP"/>
    </source>
</evidence>
<feature type="region of interest" description="Disordered" evidence="1">
    <location>
        <begin position="93"/>
        <end position="113"/>
    </location>
</feature>
<dbReference type="Proteomes" id="UP000037904">
    <property type="component" value="Unassembled WGS sequence"/>
</dbReference>
<protein>
    <submittedName>
        <fullName evidence="3">Extracellular protein</fullName>
    </submittedName>
</protein>
<reference evidence="3 4" key="1">
    <citation type="submission" date="2015-04" db="EMBL/GenBank/DDBJ databases">
        <title>The draft genome sequence of Fusarium langsethiae, a T-2/HT-2 mycotoxin producer.</title>
        <authorList>
            <person name="Lysoe E."/>
            <person name="Divon H.H."/>
            <person name="Terzi V."/>
            <person name="Orru L."/>
            <person name="Lamontanara A."/>
            <person name="Kolseth A.-K."/>
            <person name="Frandsen R.J."/>
            <person name="Nielsen K."/>
            <person name="Thrane U."/>
        </authorList>
    </citation>
    <scope>NUCLEOTIDE SEQUENCE [LARGE SCALE GENOMIC DNA]</scope>
    <source>
        <strain evidence="3 4">Fl201059</strain>
    </source>
</reference>
<proteinExistence type="predicted"/>
<keyword evidence="4" id="KW-1185">Reference proteome</keyword>
<keyword evidence="2" id="KW-0732">Signal</keyword>
<gene>
    <name evidence="3" type="ORF">FLAG1_00477</name>
</gene>
<dbReference type="AlphaFoldDB" id="A0A0N0DI74"/>
<feature type="chain" id="PRO_5005846873" evidence="2">
    <location>
        <begin position="27"/>
        <end position="141"/>
    </location>
</feature>
<evidence type="ECO:0000313" key="3">
    <source>
        <dbReference type="EMBL" id="KPA46614.1"/>
    </source>
</evidence>
<feature type="compositionally biased region" description="Basic and acidic residues" evidence="1">
    <location>
        <begin position="93"/>
        <end position="107"/>
    </location>
</feature>
<organism evidence="3 4">
    <name type="scientific">Fusarium langsethiae</name>
    <dbReference type="NCBI Taxonomy" id="179993"/>
    <lineage>
        <taxon>Eukaryota</taxon>
        <taxon>Fungi</taxon>
        <taxon>Dikarya</taxon>
        <taxon>Ascomycota</taxon>
        <taxon>Pezizomycotina</taxon>
        <taxon>Sordariomycetes</taxon>
        <taxon>Hypocreomycetidae</taxon>
        <taxon>Hypocreales</taxon>
        <taxon>Nectriaceae</taxon>
        <taxon>Fusarium</taxon>
    </lineage>
</organism>
<comment type="caution">
    <text evidence="3">The sequence shown here is derived from an EMBL/GenBank/DDBJ whole genome shotgun (WGS) entry which is preliminary data.</text>
</comment>
<evidence type="ECO:0000256" key="1">
    <source>
        <dbReference type="SAM" id="MobiDB-lite"/>
    </source>
</evidence>
<dbReference type="EMBL" id="JXCE01000003">
    <property type="protein sequence ID" value="KPA46614.1"/>
    <property type="molecule type" value="Genomic_DNA"/>
</dbReference>
<evidence type="ECO:0000313" key="4">
    <source>
        <dbReference type="Proteomes" id="UP000037904"/>
    </source>
</evidence>
<feature type="signal peptide" evidence="2">
    <location>
        <begin position="1"/>
        <end position="26"/>
    </location>
</feature>
<accession>A0A0N0DI74</accession>
<name>A0A0N0DI74_FUSLA</name>
<dbReference type="PROSITE" id="PS51257">
    <property type="entry name" value="PROKAR_LIPOPROTEIN"/>
    <property type="match status" value="1"/>
</dbReference>
<sequence>MRTSSILQLPTTIAIALLLFSCFALASQNSDNKLIQRDEEEGSGCSTEGQWHCMTNSFQRCAEGHWSMKMNMAEGTKCVPAGYTDDFNFRIEHEGNDDQNEENRSDENTSNGDASLGVWNSNSVLAVALVSSLWAVLAIAV</sequence>